<dbReference type="Pfam" id="PF03840">
    <property type="entry name" value="SecG"/>
    <property type="match status" value="1"/>
</dbReference>
<keyword evidence="8 10" id="KW-0811">Translocation</keyword>
<comment type="similarity">
    <text evidence="2 10">Belongs to the SecG family.</text>
</comment>
<evidence type="ECO:0000256" key="8">
    <source>
        <dbReference type="ARBA" id="ARBA00023010"/>
    </source>
</evidence>
<keyword evidence="12" id="KW-1185">Reference proteome</keyword>
<keyword evidence="5 10" id="KW-0812">Transmembrane</keyword>
<dbReference type="PANTHER" id="PTHR34182:SF1">
    <property type="entry name" value="PROTEIN-EXPORT MEMBRANE PROTEIN SECG"/>
    <property type="match status" value="1"/>
</dbReference>
<dbReference type="NCBIfam" id="TIGR00810">
    <property type="entry name" value="secG"/>
    <property type="match status" value="1"/>
</dbReference>
<keyword evidence="3 10" id="KW-0813">Transport</keyword>
<dbReference type="Proteomes" id="UP000604730">
    <property type="component" value="Unassembled WGS sequence"/>
</dbReference>
<comment type="function">
    <text evidence="10">Involved in protein export. Participates in an early event of protein translocation.</text>
</comment>
<dbReference type="PRINTS" id="PR01651">
    <property type="entry name" value="SECGEXPORT"/>
</dbReference>
<comment type="subcellular location">
    <subcellularLocation>
        <location evidence="1 10">Cell membrane</location>
        <topology evidence="1 10">Multi-pass membrane protein</topology>
    </subcellularLocation>
</comment>
<gene>
    <name evidence="11" type="primary">secG</name>
    <name evidence="11" type="ORF">JJN12_01520</name>
</gene>
<evidence type="ECO:0000256" key="6">
    <source>
        <dbReference type="ARBA" id="ARBA00022927"/>
    </source>
</evidence>
<evidence type="ECO:0000256" key="2">
    <source>
        <dbReference type="ARBA" id="ARBA00008445"/>
    </source>
</evidence>
<evidence type="ECO:0000256" key="3">
    <source>
        <dbReference type="ARBA" id="ARBA00022448"/>
    </source>
</evidence>
<keyword evidence="7 10" id="KW-1133">Transmembrane helix</keyword>
<evidence type="ECO:0000256" key="10">
    <source>
        <dbReference type="RuleBase" id="RU365087"/>
    </source>
</evidence>
<dbReference type="RefSeq" id="WP_208428034.1">
    <property type="nucleotide sequence ID" value="NZ_JAEPRJ010000001.1"/>
</dbReference>
<evidence type="ECO:0000256" key="1">
    <source>
        <dbReference type="ARBA" id="ARBA00004651"/>
    </source>
</evidence>
<evidence type="ECO:0000256" key="5">
    <source>
        <dbReference type="ARBA" id="ARBA00022692"/>
    </source>
</evidence>
<accession>A0ABS1IX42</accession>
<dbReference type="PANTHER" id="PTHR34182">
    <property type="entry name" value="PROTEIN-EXPORT MEMBRANE PROTEIN SECG"/>
    <property type="match status" value="1"/>
</dbReference>
<name>A0ABS1IX42_9FIRM</name>
<evidence type="ECO:0000256" key="7">
    <source>
        <dbReference type="ARBA" id="ARBA00022989"/>
    </source>
</evidence>
<proteinExistence type="inferred from homology"/>
<evidence type="ECO:0000313" key="12">
    <source>
        <dbReference type="Proteomes" id="UP000604730"/>
    </source>
</evidence>
<comment type="caution">
    <text evidence="11">The sequence shown here is derived from an EMBL/GenBank/DDBJ whole genome shotgun (WGS) entry which is preliminary data.</text>
</comment>
<sequence length="78" mass="8450">MSTLRIVVTVIYCIICIALAAIVLLQEGKQQGLGSIGGMADTYWGKNKSRSMEGNLNKATTVVALGFIVLSFVLNMKW</sequence>
<evidence type="ECO:0000313" key="11">
    <source>
        <dbReference type="EMBL" id="MBK5896466.1"/>
    </source>
</evidence>
<evidence type="ECO:0000256" key="9">
    <source>
        <dbReference type="ARBA" id="ARBA00023136"/>
    </source>
</evidence>
<organism evidence="11 12">
    <name type="scientific">Catonella massiliensis</name>
    <dbReference type="NCBI Taxonomy" id="2799636"/>
    <lineage>
        <taxon>Bacteria</taxon>
        <taxon>Bacillati</taxon>
        <taxon>Bacillota</taxon>
        <taxon>Clostridia</taxon>
        <taxon>Lachnospirales</taxon>
        <taxon>Lachnospiraceae</taxon>
        <taxon>Catonella</taxon>
    </lineage>
</organism>
<dbReference type="InterPro" id="IPR004692">
    <property type="entry name" value="SecG"/>
</dbReference>
<feature type="transmembrane region" description="Helical" evidence="10">
    <location>
        <begin position="6"/>
        <end position="25"/>
    </location>
</feature>
<keyword evidence="4 10" id="KW-1003">Cell membrane</keyword>
<keyword evidence="6 10" id="KW-0653">Protein transport</keyword>
<dbReference type="EMBL" id="JAEPRJ010000001">
    <property type="protein sequence ID" value="MBK5896466.1"/>
    <property type="molecule type" value="Genomic_DNA"/>
</dbReference>
<evidence type="ECO:0000256" key="4">
    <source>
        <dbReference type="ARBA" id="ARBA00022475"/>
    </source>
</evidence>
<keyword evidence="9 10" id="KW-0472">Membrane</keyword>
<protein>
    <recommendedName>
        <fullName evidence="10">Protein-export membrane protein SecG</fullName>
    </recommendedName>
</protein>
<reference evidence="11 12" key="1">
    <citation type="submission" date="2021-01" db="EMBL/GenBank/DDBJ databases">
        <title>Isolation and description of Catonella massiliensis sp. nov., a novel Catonella species, isolated from a stable periodontitis subject.</title>
        <authorList>
            <person name="Antezack A."/>
            <person name="Boxberger M."/>
            <person name="La Scola B."/>
            <person name="Monnet-Corti V."/>
        </authorList>
    </citation>
    <scope>NUCLEOTIDE SEQUENCE [LARGE SCALE GENOMIC DNA]</scope>
    <source>
        <strain evidence="11 12">Marseille-Q4567</strain>
    </source>
</reference>
<feature type="transmembrane region" description="Helical" evidence="10">
    <location>
        <begin position="56"/>
        <end position="74"/>
    </location>
</feature>